<gene>
    <name evidence="1" type="ORF">TSACC_3523</name>
</gene>
<dbReference type="InParanoid" id="A0A146GFR8"/>
<organism evidence="1 2">
    <name type="scientific">Terrimicrobium sacchariphilum</name>
    <dbReference type="NCBI Taxonomy" id="690879"/>
    <lineage>
        <taxon>Bacteria</taxon>
        <taxon>Pseudomonadati</taxon>
        <taxon>Verrucomicrobiota</taxon>
        <taxon>Terrimicrobiia</taxon>
        <taxon>Terrimicrobiales</taxon>
        <taxon>Terrimicrobiaceae</taxon>
        <taxon>Terrimicrobium</taxon>
    </lineage>
</organism>
<name>A0A146GFR8_TERSA</name>
<evidence type="ECO:0000313" key="1">
    <source>
        <dbReference type="EMBL" id="GAT35457.1"/>
    </source>
</evidence>
<proteinExistence type="predicted"/>
<reference evidence="2" key="1">
    <citation type="journal article" date="2017" name="Genome Announc.">
        <title>Draft Genome Sequence of Terrimicrobium sacchariphilum NM-5T, a Facultative Anaerobic Soil Bacterium of the Class Spartobacteria.</title>
        <authorList>
            <person name="Qiu Y.L."/>
            <person name="Tourlousse D.M."/>
            <person name="Matsuura N."/>
            <person name="Ohashi A."/>
            <person name="Sekiguchi Y."/>
        </authorList>
    </citation>
    <scope>NUCLEOTIDE SEQUENCE [LARGE SCALE GENOMIC DNA]</scope>
    <source>
        <strain evidence="2">NM-5</strain>
    </source>
</reference>
<protein>
    <submittedName>
        <fullName evidence="1">Verru_Chthon cassette protein A</fullName>
    </submittedName>
</protein>
<sequence length="1206" mass="130464">MILVLALVMGILSRVTTERSAAGGYASSVGAKLLAETAVQLVQAQIDSSTSGGISVAWASQPGLIRTFDASGRPAKSFKLYSDGTMQVNGALNPVTEANALKDWYKSPGVFTDINSPVDANFDGTPDMWPILDPSAAGKVEGFAINSAPIGSYLGVNNSAPMPVRWLYVLEDGQVVAPDSSSTGNEANVPGASKDNPIVGRIAFWTDDETCKLNVNTASEGAYWDVPKFTTVTDQNLGIYQPVKNEFQGYPGHPAGVNISTVFPGLVSGSTATEYDRFYKIAPRIAAGGSANLTKPATDSLNPVTLDQDRLYADIDELIFDNSRNPDGALGKADIERAKFFLTTISRAPEVNLFNLPRVVCWPIHTDSSRRTPFDKLIAFCGTLNGLPYYFQRQNKDSMTEDFVSISRNRVLYSYLQDLTSRKTPGFGGSIAGKLGADRDQVLTEVFDYIRSSNLNDLNFTDTTKQFAPGTGNRAVGQGEVVPIKIGNTRGFGRYVTISELGLWFICTADPNTPSSNNATTNLTLAELTPLQKNDAAGTRQVRIEAALLLDPFTPMHGSVAMHPDIEILIDGLDGWTVKGNADPAVANLGFPTLARQTDSDAGVFRFGTNSGWVSSLPNTGGYMGTNWAMYQRQMRARGRLAKDGGFDGSVDSSGVKNKQNPFVSLPVTISVTNSNPKMTVKGSPITVTIKQRTTGEVIQTLKMEFPETTMPVPKLSTTLPWTFQQTGAGVAPETTVTGGRFTSSVPSVDRNNDVIYSLVAAQGTPAQTLDPRFLAMTENVENTFILHPKADGTNAFAHSIISNPISGFGGYTPGAGNGNTGTLANLGAGKFYPFSYQPCPKVPLPALAAVANGDWDNGIGPLPDGGFLNQPDQGNLAARTDTDANFGYTTPYFSVHNKISGVSTTFTSPSRMMPSPGMFGSLPSGFKRGLGWQTLLFRRQPSHPGYGAASGGFIDNPDFLWMDLFWMPVVEPYAISEPLSTAGKVNMNTQIIPFTYIQRDTGIYAVLENERVISVPATDYNGVYKTGTNNVFSTNNYRHPVNIAGTLKQFEQRFNNSDGTGLFAFRSAAEICDLHILPDDASVDTSSRSSIDNSMATYWAARTLTGDNSRERVYTTVYQRLTTKSNTYTVHFRAQSLRKRSGSSASVWDESKDMITGDYRGSTTLERFVDPNNTTIPDFAANPVATPTLDSFYRWRMRSHRTFAP</sequence>
<dbReference type="NCBIfam" id="TIGR02600">
    <property type="entry name" value="Verru_Chthon_A"/>
    <property type="match status" value="2"/>
</dbReference>
<accession>A0A146GFR8</accession>
<evidence type="ECO:0000313" key="2">
    <source>
        <dbReference type="Proteomes" id="UP000076023"/>
    </source>
</evidence>
<dbReference type="STRING" id="690879.TSACC_3523"/>
<dbReference type="Proteomes" id="UP000076023">
    <property type="component" value="Unassembled WGS sequence"/>
</dbReference>
<comment type="caution">
    <text evidence="1">The sequence shown here is derived from an EMBL/GenBank/DDBJ whole genome shotgun (WGS) entry which is preliminary data.</text>
</comment>
<dbReference type="EMBL" id="BDCO01000003">
    <property type="protein sequence ID" value="GAT35457.1"/>
    <property type="molecule type" value="Genomic_DNA"/>
</dbReference>
<keyword evidence="2" id="KW-1185">Reference proteome</keyword>
<dbReference type="InterPro" id="IPR019840">
    <property type="entry name" value="Verru/Chthon_A"/>
</dbReference>
<dbReference type="AlphaFoldDB" id="A0A146GFR8"/>